<dbReference type="PROSITE" id="PS00137">
    <property type="entry name" value="SUBTILASE_HIS"/>
    <property type="match status" value="1"/>
</dbReference>
<dbReference type="InterPro" id="IPR022398">
    <property type="entry name" value="Peptidase_S8_His-AS"/>
</dbReference>
<keyword evidence="3 5" id="KW-0378">Hydrolase</keyword>
<dbReference type="InterPro" id="IPR034176">
    <property type="entry name" value="Peptidases_S8_13"/>
</dbReference>
<dbReference type="PROSITE" id="PS00138">
    <property type="entry name" value="SUBTILASE_SER"/>
    <property type="match status" value="1"/>
</dbReference>
<dbReference type="InterPro" id="IPR008979">
    <property type="entry name" value="Galactose-bd-like_sf"/>
</dbReference>
<dbReference type="InterPro" id="IPR000209">
    <property type="entry name" value="Peptidase_S8/S53_dom"/>
</dbReference>
<dbReference type="Gene3D" id="3.40.50.200">
    <property type="entry name" value="Peptidase S8/S53 domain"/>
    <property type="match status" value="1"/>
</dbReference>
<proteinExistence type="inferred from homology"/>
<dbReference type="Pfam" id="PF00082">
    <property type="entry name" value="Peptidase_S8"/>
    <property type="match status" value="1"/>
</dbReference>
<dbReference type="PRINTS" id="PR00723">
    <property type="entry name" value="SUBTILISIN"/>
</dbReference>
<dbReference type="InterPro" id="IPR036852">
    <property type="entry name" value="Peptidase_S8/S53_dom_sf"/>
</dbReference>
<dbReference type="SUPFAM" id="SSF52743">
    <property type="entry name" value="Subtilisin-like"/>
    <property type="match status" value="1"/>
</dbReference>
<dbReference type="PANTHER" id="PTHR43806">
    <property type="entry name" value="PEPTIDASE S8"/>
    <property type="match status" value="1"/>
</dbReference>
<accession>A0ABV8C2F3</accession>
<evidence type="ECO:0000256" key="6">
    <source>
        <dbReference type="SAM" id="MobiDB-lite"/>
    </source>
</evidence>
<feature type="region of interest" description="Disordered" evidence="6">
    <location>
        <begin position="189"/>
        <end position="208"/>
    </location>
</feature>
<dbReference type="EMBL" id="JBHRZI010000028">
    <property type="protein sequence ID" value="MFC3896168.1"/>
    <property type="molecule type" value="Genomic_DNA"/>
</dbReference>
<dbReference type="PROSITE" id="PS51829">
    <property type="entry name" value="P_HOMO_B"/>
    <property type="match status" value="1"/>
</dbReference>
<dbReference type="InterPro" id="IPR050131">
    <property type="entry name" value="Peptidase_S8_subtilisin-like"/>
</dbReference>
<name>A0ABV8C2F3_9PSEU</name>
<evidence type="ECO:0000259" key="8">
    <source>
        <dbReference type="PROSITE" id="PS51829"/>
    </source>
</evidence>
<sequence length="596" mass="60747">MNGLRRTSLCAAAVSAAVLSVVSPVNAAPAPVQSQPDSTQVNRPFERLIVGYKPGTAEASSDSAASDDVKSKGKSVHRRMSSGAVVVDLGSKTANADNTIQAFKNDPDVAYVEPDLLMQPFADPNDTEYSRQWDLFEATAGMNVPGAWSSTTGAGVTVAVIDTGYVAHSDLSARVVAGYDFVSDAARARDNNGRDANPADEGDWVARGECGTDASGNPVPAADQGSSWHGTHVAGTIAASTNNSKGIAGIAYDAKIQPLRVLAKCGGATSDIADAITWASGGTVSGVPANATPAKVINMSLGGQSSCSTTYQNAINGAINRGTTVVVAAGNSNMNVANFTPANCSGVITVAATGREGNKAFYSNFGTRIDIAAPGGETRRGTDTPGTITTPENGIWSTLNAGTTTPGAENYKPYQGTSMAAPHIAGLAALLVAKKPSLTPAQVKDLIKTNARPLPGTCSGGCGAGLADATKAVNAVDTTPPPSGGLENTTDVAITDMGTVTSSITSTVTGNASSTTKVGVDIVHTYRGDLVIDLIAPDGTAYRLKNSSSSDSADNVVATYTVNASSEVAAGTWKLRVQDVYSGDTGYINAWNLTLR</sequence>
<keyword evidence="4 5" id="KW-0720">Serine protease</keyword>
<feature type="active site" description="Charge relay system" evidence="5">
    <location>
        <position position="162"/>
    </location>
</feature>
<feature type="region of interest" description="Disordered" evidence="6">
    <location>
        <begin position="56"/>
        <end position="77"/>
    </location>
</feature>
<comment type="similarity">
    <text evidence="1 5">Belongs to the peptidase S8 family.</text>
</comment>
<dbReference type="Proteomes" id="UP001595690">
    <property type="component" value="Unassembled WGS sequence"/>
</dbReference>
<keyword evidence="10" id="KW-1185">Reference proteome</keyword>
<keyword evidence="7" id="KW-0732">Signal</keyword>
<feature type="region of interest" description="Disordered" evidence="6">
    <location>
        <begin position="373"/>
        <end position="392"/>
    </location>
</feature>
<dbReference type="InterPro" id="IPR037045">
    <property type="entry name" value="S8pro/Inhibitor_I9_sf"/>
</dbReference>
<dbReference type="PANTHER" id="PTHR43806:SF11">
    <property type="entry name" value="CEREVISIN-RELATED"/>
    <property type="match status" value="1"/>
</dbReference>
<protein>
    <submittedName>
        <fullName evidence="9">S8 family serine peptidase</fullName>
    </submittedName>
</protein>
<evidence type="ECO:0000256" key="3">
    <source>
        <dbReference type="ARBA" id="ARBA00022801"/>
    </source>
</evidence>
<evidence type="ECO:0000313" key="10">
    <source>
        <dbReference type="Proteomes" id="UP001595690"/>
    </source>
</evidence>
<dbReference type="CDD" id="cd07496">
    <property type="entry name" value="Peptidases_S8_13"/>
    <property type="match status" value="1"/>
</dbReference>
<dbReference type="InterPro" id="IPR015500">
    <property type="entry name" value="Peptidase_S8_subtilisin-rel"/>
</dbReference>
<dbReference type="PROSITE" id="PS51892">
    <property type="entry name" value="SUBTILASE"/>
    <property type="match status" value="1"/>
</dbReference>
<feature type="active site" description="Charge relay system" evidence="5">
    <location>
        <position position="418"/>
    </location>
</feature>
<feature type="domain" description="P/Homo B" evidence="8">
    <location>
        <begin position="478"/>
        <end position="596"/>
    </location>
</feature>
<dbReference type="SUPFAM" id="SSF49785">
    <property type="entry name" value="Galactose-binding domain-like"/>
    <property type="match status" value="1"/>
</dbReference>
<evidence type="ECO:0000256" key="5">
    <source>
        <dbReference type="PROSITE-ProRule" id="PRU01240"/>
    </source>
</evidence>
<organism evidence="9 10">
    <name type="scientific">Lentzea rhizosphaerae</name>
    <dbReference type="NCBI Taxonomy" id="2041025"/>
    <lineage>
        <taxon>Bacteria</taxon>
        <taxon>Bacillati</taxon>
        <taxon>Actinomycetota</taxon>
        <taxon>Actinomycetes</taxon>
        <taxon>Pseudonocardiales</taxon>
        <taxon>Pseudonocardiaceae</taxon>
        <taxon>Lentzea</taxon>
    </lineage>
</organism>
<feature type="chain" id="PRO_5045730824" evidence="7">
    <location>
        <begin position="28"/>
        <end position="596"/>
    </location>
</feature>
<comment type="caution">
    <text evidence="9">The sequence shown here is derived from an EMBL/GenBank/DDBJ whole genome shotgun (WGS) entry which is preliminary data.</text>
</comment>
<dbReference type="InterPro" id="IPR002884">
    <property type="entry name" value="P_dom"/>
</dbReference>
<evidence type="ECO:0000256" key="7">
    <source>
        <dbReference type="SAM" id="SignalP"/>
    </source>
</evidence>
<evidence type="ECO:0000256" key="1">
    <source>
        <dbReference type="ARBA" id="ARBA00011073"/>
    </source>
</evidence>
<dbReference type="Pfam" id="PF01483">
    <property type="entry name" value="P_proprotein"/>
    <property type="match status" value="1"/>
</dbReference>
<feature type="active site" description="Charge relay system" evidence="5">
    <location>
        <position position="229"/>
    </location>
</feature>
<evidence type="ECO:0000313" key="9">
    <source>
        <dbReference type="EMBL" id="MFC3896168.1"/>
    </source>
</evidence>
<reference evidence="10" key="1">
    <citation type="journal article" date="2019" name="Int. J. Syst. Evol. Microbiol.">
        <title>The Global Catalogue of Microorganisms (GCM) 10K type strain sequencing project: providing services to taxonomists for standard genome sequencing and annotation.</title>
        <authorList>
            <consortium name="The Broad Institute Genomics Platform"/>
            <consortium name="The Broad Institute Genome Sequencing Center for Infectious Disease"/>
            <person name="Wu L."/>
            <person name="Ma J."/>
        </authorList>
    </citation>
    <scope>NUCLEOTIDE SEQUENCE [LARGE SCALE GENOMIC DNA]</scope>
    <source>
        <strain evidence="10">CGMCC 4.7405</strain>
    </source>
</reference>
<evidence type="ECO:0000256" key="2">
    <source>
        <dbReference type="ARBA" id="ARBA00022670"/>
    </source>
</evidence>
<dbReference type="Gene3D" id="3.30.70.80">
    <property type="entry name" value="Peptidase S8 propeptide/proteinase inhibitor I9"/>
    <property type="match status" value="1"/>
</dbReference>
<gene>
    <name evidence="9" type="ORF">ACFOWZ_32220</name>
</gene>
<feature type="signal peptide" evidence="7">
    <location>
        <begin position="1"/>
        <end position="27"/>
    </location>
</feature>
<dbReference type="InterPro" id="IPR023828">
    <property type="entry name" value="Peptidase_S8_Ser-AS"/>
</dbReference>
<dbReference type="RefSeq" id="WP_382377709.1">
    <property type="nucleotide sequence ID" value="NZ_JBHRZI010000028.1"/>
</dbReference>
<dbReference type="Gene3D" id="2.60.120.260">
    <property type="entry name" value="Galactose-binding domain-like"/>
    <property type="match status" value="1"/>
</dbReference>
<evidence type="ECO:0000256" key="4">
    <source>
        <dbReference type="ARBA" id="ARBA00022825"/>
    </source>
</evidence>
<keyword evidence="2 5" id="KW-0645">Protease</keyword>